<reference evidence="1 2" key="1">
    <citation type="submission" date="2023-05" db="EMBL/GenBank/DDBJ databases">
        <title>B98-5 Cell Line De Novo Hybrid Assembly: An Optical Mapping Approach.</title>
        <authorList>
            <person name="Kananen K."/>
            <person name="Auerbach J.A."/>
            <person name="Kautto E."/>
            <person name="Blachly J.S."/>
        </authorList>
    </citation>
    <scope>NUCLEOTIDE SEQUENCE [LARGE SCALE GENOMIC DNA]</scope>
    <source>
        <strain evidence="1">B95-8</strain>
        <tissue evidence="1">Cell line</tissue>
    </source>
</reference>
<keyword evidence="2" id="KW-1185">Reference proteome</keyword>
<comment type="caution">
    <text evidence="1">The sequence shown here is derived from an EMBL/GenBank/DDBJ whole genome shotgun (WGS) entry which is preliminary data.</text>
</comment>
<proteinExistence type="predicted"/>
<evidence type="ECO:0000313" key="2">
    <source>
        <dbReference type="Proteomes" id="UP001266305"/>
    </source>
</evidence>
<dbReference type="EMBL" id="JASSZA010000007">
    <property type="protein sequence ID" value="KAK2105819.1"/>
    <property type="molecule type" value="Genomic_DNA"/>
</dbReference>
<gene>
    <name evidence="1" type="ORF">P7K49_015333</name>
</gene>
<organism evidence="1 2">
    <name type="scientific">Saguinus oedipus</name>
    <name type="common">Cotton-top tamarin</name>
    <name type="synonym">Oedipomidas oedipus</name>
    <dbReference type="NCBI Taxonomy" id="9490"/>
    <lineage>
        <taxon>Eukaryota</taxon>
        <taxon>Metazoa</taxon>
        <taxon>Chordata</taxon>
        <taxon>Craniata</taxon>
        <taxon>Vertebrata</taxon>
        <taxon>Euteleostomi</taxon>
        <taxon>Mammalia</taxon>
        <taxon>Eutheria</taxon>
        <taxon>Euarchontoglires</taxon>
        <taxon>Primates</taxon>
        <taxon>Haplorrhini</taxon>
        <taxon>Platyrrhini</taxon>
        <taxon>Cebidae</taxon>
        <taxon>Callitrichinae</taxon>
        <taxon>Saguinus</taxon>
    </lineage>
</organism>
<protein>
    <submittedName>
        <fullName evidence="1">Uncharacterized protein</fullName>
    </submittedName>
</protein>
<sequence>MGPSLPRSKGVVTVTVGAAATSESQAWREAPRHIRSLHPLHTHISSQALQHTGRCVFIPSVPE</sequence>
<evidence type="ECO:0000313" key="1">
    <source>
        <dbReference type="EMBL" id="KAK2105819.1"/>
    </source>
</evidence>
<name>A0ABQ9VA66_SAGOE</name>
<accession>A0ABQ9VA66</accession>
<dbReference type="Proteomes" id="UP001266305">
    <property type="component" value="Unassembled WGS sequence"/>
</dbReference>